<evidence type="ECO:0000256" key="8">
    <source>
        <dbReference type="RuleBase" id="RU003313"/>
    </source>
</evidence>
<name>A0A1M7T2C0_9RHOB</name>
<dbReference type="Proteomes" id="UP000184066">
    <property type="component" value="Unassembled WGS sequence"/>
</dbReference>
<keyword evidence="11" id="KW-1185">Reference proteome</keyword>
<keyword evidence="2 7" id="KW-0819">tRNA processing</keyword>
<comment type="caution">
    <text evidence="7">Lacks conserved residue(s) required for the propagation of feature annotation.</text>
</comment>
<dbReference type="InterPro" id="IPR027266">
    <property type="entry name" value="TrmE/GcvT-like"/>
</dbReference>
<dbReference type="GO" id="GO:0030488">
    <property type="term" value="P:tRNA methylation"/>
    <property type="evidence" value="ECO:0007669"/>
    <property type="project" value="TreeGrafter"/>
</dbReference>
<dbReference type="PANTHER" id="PTHR42714">
    <property type="entry name" value="TRNA MODIFICATION GTPASE GTPBP3"/>
    <property type="match status" value="1"/>
</dbReference>
<keyword evidence="7" id="KW-0479">Metal-binding</keyword>
<dbReference type="AlphaFoldDB" id="A0A1M7T2C0"/>
<dbReference type="InterPro" id="IPR006073">
    <property type="entry name" value="GTP-bd"/>
</dbReference>
<dbReference type="NCBIfam" id="TIGR00450">
    <property type="entry name" value="mnmE_trmE_thdF"/>
    <property type="match status" value="1"/>
</dbReference>
<gene>
    <name evidence="7" type="primary">mnmE</name>
    <name evidence="7" type="synonym">trmE</name>
    <name evidence="10" type="ORF">SAMN05216200_10449</name>
</gene>
<feature type="binding site" evidence="7">
    <location>
        <position position="22"/>
    </location>
    <ligand>
        <name>(6S)-5-formyl-5,6,7,8-tetrahydrofolate</name>
        <dbReference type="ChEBI" id="CHEBI:57457"/>
    </ligand>
</feature>
<dbReference type="STRING" id="1189325.SAMN04488119_10449"/>
<dbReference type="Pfam" id="PF10396">
    <property type="entry name" value="TrmE_N"/>
    <property type="match status" value="1"/>
</dbReference>
<evidence type="ECO:0000256" key="1">
    <source>
        <dbReference type="ARBA" id="ARBA00011043"/>
    </source>
</evidence>
<keyword evidence="4 7" id="KW-0378">Hydrolase</keyword>
<evidence type="ECO:0000256" key="7">
    <source>
        <dbReference type="HAMAP-Rule" id="MF_00379"/>
    </source>
</evidence>
<evidence type="ECO:0000259" key="9">
    <source>
        <dbReference type="PROSITE" id="PS51709"/>
    </source>
</evidence>
<comment type="subunit">
    <text evidence="7">Homodimer. Heterotetramer of two MnmE and two MnmG subunits.</text>
</comment>
<dbReference type="FunFam" id="3.30.1360.120:FF:000007">
    <property type="entry name" value="tRNA modification GTPase GTPBP3, mitochondrial"/>
    <property type="match status" value="1"/>
</dbReference>
<dbReference type="HAMAP" id="MF_00379">
    <property type="entry name" value="GTPase_MnmE"/>
    <property type="match status" value="1"/>
</dbReference>
<keyword evidence="3 7" id="KW-0547">Nucleotide-binding</keyword>
<dbReference type="Gene3D" id="3.30.1360.120">
    <property type="entry name" value="Probable tRNA modification gtpase trme, domain 1"/>
    <property type="match status" value="1"/>
</dbReference>
<keyword evidence="7" id="KW-0460">Magnesium</keyword>
<dbReference type="NCBIfam" id="NF003661">
    <property type="entry name" value="PRK05291.1-3"/>
    <property type="match status" value="1"/>
</dbReference>
<dbReference type="EMBL" id="FRDL01000004">
    <property type="protein sequence ID" value="SHN64851.1"/>
    <property type="molecule type" value="Genomic_DNA"/>
</dbReference>
<dbReference type="Gene3D" id="3.40.50.300">
    <property type="entry name" value="P-loop containing nucleotide triphosphate hydrolases"/>
    <property type="match status" value="1"/>
</dbReference>
<dbReference type="InterPro" id="IPR031168">
    <property type="entry name" value="G_TrmE"/>
</dbReference>
<keyword evidence="6 7" id="KW-0342">GTP-binding</keyword>
<dbReference type="PROSITE" id="PS51709">
    <property type="entry name" value="G_TRME"/>
    <property type="match status" value="1"/>
</dbReference>
<comment type="subcellular location">
    <subcellularLocation>
        <location evidence="7">Cytoplasm</location>
    </subcellularLocation>
</comment>
<sequence>MDEETIFAQATAPGKAGVAVIRISGPLADSALSALAGPLPEPRRMVLRRVANPSNGETLDHALVVRFAAEASFTGEPTAELHLHGSAAVVRSVLDALAKMEGLRPAEPGEFTRRALLNGRMDLAQVEGLSDLLAAETEAQRLQAMRVMEGGLSRLVDHWRERLIRAAALIEAGIDFADEDLPAGLLDGAADAMETVLAEVKAELSGAQAAERIREGFRVAILGRPNSGKSTLLNALAKRDAAIVSEHAGTTRDVIEVHLDLWGLPVTFLDTAGLRETDDPVERIGIERSRKAAENADVRLWLQEIDDGAEPEIALSDADLFVISKADRGSAPDGLAVSALTGKGVDLLLETLFNRLRATAQTSSHVIRVRQRVALERGAEALERCLSLARSGIGEPEILAEELRYALRQLEALIGRVDVEDLLDDVFASFCIGK</sequence>
<dbReference type="GO" id="GO:0005737">
    <property type="term" value="C:cytoplasm"/>
    <property type="evidence" value="ECO:0007669"/>
    <property type="project" value="UniProtKB-SubCell"/>
</dbReference>
<dbReference type="PANTHER" id="PTHR42714:SF2">
    <property type="entry name" value="TRNA MODIFICATION GTPASE GTPBP3, MITOCHONDRIAL"/>
    <property type="match status" value="1"/>
</dbReference>
<feature type="binding site" evidence="7">
    <location>
        <position position="251"/>
    </location>
    <ligand>
        <name>Mg(2+)</name>
        <dbReference type="ChEBI" id="CHEBI:18420"/>
    </ligand>
</feature>
<feature type="binding site" evidence="7">
    <location>
        <begin position="226"/>
        <end position="231"/>
    </location>
    <ligand>
        <name>GTP</name>
        <dbReference type="ChEBI" id="CHEBI:37565"/>
    </ligand>
</feature>
<dbReference type="InterPro" id="IPR027368">
    <property type="entry name" value="MnmE_dom2"/>
</dbReference>
<dbReference type="InterPro" id="IPR005225">
    <property type="entry name" value="Small_GTP-bd"/>
</dbReference>
<evidence type="ECO:0000256" key="3">
    <source>
        <dbReference type="ARBA" id="ARBA00022741"/>
    </source>
</evidence>
<evidence type="ECO:0000256" key="4">
    <source>
        <dbReference type="ARBA" id="ARBA00022801"/>
    </source>
</evidence>
<evidence type="ECO:0000256" key="6">
    <source>
        <dbReference type="ARBA" id="ARBA00023134"/>
    </source>
</evidence>
<dbReference type="SUPFAM" id="SSF52540">
    <property type="entry name" value="P-loop containing nucleoside triphosphate hydrolases"/>
    <property type="match status" value="1"/>
</dbReference>
<dbReference type="GO" id="GO:0002098">
    <property type="term" value="P:tRNA wobble uridine modification"/>
    <property type="evidence" value="ECO:0007669"/>
    <property type="project" value="TreeGrafter"/>
</dbReference>
<feature type="domain" description="TrmE-type G" evidence="9">
    <location>
        <begin position="216"/>
        <end position="357"/>
    </location>
</feature>
<comment type="similarity">
    <text evidence="1 7 8">Belongs to the TRAFAC class TrmE-Era-EngA-EngB-Septin-like GTPase superfamily. TrmE GTPase family.</text>
</comment>
<evidence type="ECO:0000256" key="5">
    <source>
        <dbReference type="ARBA" id="ARBA00022958"/>
    </source>
</evidence>
<accession>A0A1M7T2C0</accession>
<feature type="binding site" evidence="7">
    <location>
        <position position="230"/>
    </location>
    <ligand>
        <name>Mg(2+)</name>
        <dbReference type="ChEBI" id="CHEBI:18420"/>
    </ligand>
</feature>
<dbReference type="InterPro" id="IPR018948">
    <property type="entry name" value="GTP-bd_TrmE_N"/>
</dbReference>
<evidence type="ECO:0000313" key="10">
    <source>
        <dbReference type="EMBL" id="SHN64851.1"/>
    </source>
</evidence>
<keyword evidence="7" id="KW-0963">Cytoplasm</keyword>
<feature type="binding site" evidence="7">
    <location>
        <position position="434"/>
    </location>
    <ligand>
        <name>(6S)-5-formyl-5,6,7,8-tetrahydrofolate</name>
        <dbReference type="ChEBI" id="CHEBI:57457"/>
    </ligand>
</feature>
<reference evidence="10 11" key="1">
    <citation type="submission" date="2016-12" db="EMBL/GenBank/DDBJ databases">
        <authorList>
            <person name="Song W.-J."/>
            <person name="Kurnit D.M."/>
        </authorList>
    </citation>
    <scope>NUCLEOTIDE SEQUENCE [LARGE SCALE GENOMIC DNA]</scope>
    <source>
        <strain evidence="10 11">CGMCC 1.10808</strain>
    </source>
</reference>
<evidence type="ECO:0000256" key="2">
    <source>
        <dbReference type="ARBA" id="ARBA00022694"/>
    </source>
</evidence>
<dbReference type="GO" id="GO:0003924">
    <property type="term" value="F:GTPase activity"/>
    <property type="evidence" value="ECO:0007669"/>
    <property type="project" value="UniProtKB-UniRule"/>
</dbReference>
<comment type="function">
    <text evidence="7">Exhibits a very high intrinsic GTPase hydrolysis rate. Involved in the addition of a carboxymethylaminomethyl (cmnm) group at the wobble position (U34) of certain tRNAs, forming tRNA-cmnm(5)s(2)U34.</text>
</comment>
<comment type="cofactor">
    <cofactor evidence="7">
        <name>K(+)</name>
        <dbReference type="ChEBI" id="CHEBI:29103"/>
    </cofactor>
    <text evidence="7">Binds 1 potassium ion per subunit.</text>
</comment>
<feature type="binding site" evidence="7">
    <location>
        <position position="80"/>
    </location>
    <ligand>
        <name>(6S)-5-formyl-5,6,7,8-tetrahydrofolate</name>
        <dbReference type="ChEBI" id="CHEBI:57457"/>
    </ligand>
</feature>
<dbReference type="Pfam" id="PF01926">
    <property type="entry name" value="MMR_HSR1"/>
    <property type="match status" value="1"/>
</dbReference>
<protein>
    <recommendedName>
        <fullName evidence="7">tRNA modification GTPase MnmE</fullName>
        <ecNumber evidence="7">3.6.-.-</ecNumber>
    </recommendedName>
</protein>
<dbReference type="InterPro" id="IPR027417">
    <property type="entry name" value="P-loop_NTPase"/>
</dbReference>
<feature type="binding site" evidence="7">
    <location>
        <begin position="270"/>
        <end position="273"/>
    </location>
    <ligand>
        <name>GTP</name>
        <dbReference type="ChEBI" id="CHEBI:37565"/>
    </ligand>
</feature>
<dbReference type="GO" id="GO:0005525">
    <property type="term" value="F:GTP binding"/>
    <property type="evidence" value="ECO:0007669"/>
    <property type="project" value="UniProtKB-UniRule"/>
</dbReference>
<dbReference type="EC" id="3.6.-.-" evidence="7"/>
<dbReference type="OrthoDB" id="9805918at2"/>
<dbReference type="InterPro" id="IPR004520">
    <property type="entry name" value="GTPase_MnmE"/>
</dbReference>
<dbReference type="Gene3D" id="1.20.120.430">
    <property type="entry name" value="tRNA modification GTPase MnmE domain 2"/>
    <property type="match status" value="1"/>
</dbReference>
<feature type="binding site" evidence="7">
    <location>
        <begin position="245"/>
        <end position="251"/>
    </location>
    <ligand>
        <name>GTP</name>
        <dbReference type="ChEBI" id="CHEBI:37565"/>
    </ligand>
</feature>
<dbReference type="GO" id="GO:0046872">
    <property type="term" value="F:metal ion binding"/>
    <property type="evidence" value="ECO:0007669"/>
    <property type="project" value="UniProtKB-KW"/>
</dbReference>
<dbReference type="Pfam" id="PF12631">
    <property type="entry name" value="MnmE_helical"/>
    <property type="match status" value="1"/>
</dbReference>
<evidence type="ECO:0000313" key="11">
    <source>
        <dbReference type="Proteomes" id="UP000184066"/>
    </source>
</evidence>
<dbReference type="InterPro" id="IPR025867">
    <property type="entry name" value="MnmE_helical"/>
</dbReference>
<feature type="binding site" evidence="7">
    <location>
        <position position="120"/>
    </location>
    <ligand>
        <name>(6S)-5-formyl-5,6,7,8-tetrahydrofolate</name>
        <dbReference type="ChEBI" id="CHEBI:57457"/>
    </ligand>
</feature>
<dbReference type="NCBIfam" id="TIGR00231">
    <property type="entry name" value="small_GTP"/>
    <property type="match status" value="1"/>
</dbReference>
<proteinExistence type="inferred from homology"/>
<dbReference type="CDD" id="cd04164">
    <property type="entry name" value="trmE"/>
    <property type="match status" value="1"/>
</dbReference>
<dbReference type="SUPFAM" id="SSF116878">
    <property type="entry name" value="TrmE connector domain"/>
    <property type="match status" value="1"/>
</dbReference>
<organism evidence="10 11">
    <name type="scientific">Oceanicella actignis</name>
    <dbReference type="NCBI Taxonomy" id="1189325"/>
    <lineage>
        <taxon>Bacteria</taxon>
        <taxon>Pseudomonadati</taxon>
        <taxon>Pseudomonadota</taxon>
        <taxon>Alphaproteobacteria</taxon>
        <taxon>Rhodobacterales</taxon>
        <taxon>Paracoccaceae</taxon>
        <taxon>Oceanicella</taxon>
    </lineage>
</organism>
<dbReference type="CDD" id="cd14858">
    <property type="entry name" value="TrmE_N"/>
    <property type="match status" value="1"/>
</dbReference>
<keyword evidence="5 7" id="KW-0630">Potassium</keyword>
<dbReference type="RefSeq" id="WP_072747024.1">
    <property type="nucleotide sequence ID" value="NZ_FOHL01000004.1"/>
</dbReference>